<dbReference type="EMBL" id="QNVH01000063">
    <property type="protein sequence ID" value="TDA37580.1"/>
    <property type="molecule type" value="Genomic_DNA"/>
</dbReference>
<dbReference type="InterPro" id="IPR019887">
    <property type="entry name" value="Tscrpt_reg_AsnC/Lrp_C"/>
</dbReference>
<dbReference type="Gene3D" id="3.30.70.920">
    <property type="match status" value="1"/>
</dbReference>
<feature type="domain" description="HTH asnC-type" evidence="4">
    <location>
        <begin position="4"/>
        <end position="76"/>
    </location>
</feature>
<evidence type="ECO:0000313" key="6">
    <source>
        <dbReference type="Proteomes" id="UP000315399"/>
    </source>
</evidence>
<dbReference type="SUPFAM" id="SSF46785">
    <property type="entry name" value="Winged helix' DNA-binding domain"/>
    <property type="match status" value="1"/>
</dbReference>
<evidence type="ECO:0000313" key="5">
    <source>
        <dbReference type="EMBL" id="TDA37580.1"/>
    </source>
</evidence>
<dbReference type="InterPro" id="IPR036388">
    <property type="entry name" value="WH-like_DNA-bd_sf"/>
</dbReference>
<dbReference type="PANTHER" id="PTHR43413">
    <property type="entry name" value="TRANSCRIPTIONAL REGULATOR, ASNC FAMILY"/>
    <property type="match status" value="1"/>
</dbReference>
<dbReference type="InterPro" id="IPR011991">
    <property type="entry name" value="ArsR-like_HTH"/>
</dbReference>
<dbReference type="AlphaFoldDB" id="A0A523BAS4"/>
<evidence type="ECO:0000256" key="3">
    <source>
        <dbReference type="ARBA" id="ARBA00023163"/>
    </source>
</evidence>
<keyword evidence="3" id="KW-0804">Transcription</keyword>
<dbReference type="CDD" id="cd00090">
    <property type="entry name" value="HTH_ARSR"/>
    <property type="match status" value="1"/>
</dbReference>
<dbReference type="Pfam" id="PF13404">
    <property type="entry name" value="HTH_AsnC-type"/>
    <property type="match status" value="1"/>
</dbReference>
<dbReference type="InterPro" id="IPR050684">
    <property type="entry name" value="HTH-Siroheme_Decarb"/>
</dbReference>
<keyword evidence="1" id="KW-0805">Transcription regulation</keyword>
<dbReference type="PRINTS" id="PR00033">
    <property type="entry name" value="HTHASNC"/>
</dbReference>
<keyword evidence="2" id="KW-0238">DNA-binding</keyword>
<dbReference type="InterPro" id="IPR011008">
    <property type="entry name" value="Dimeric_a/b-barrel"/>
</dbReference>
<dbReference type="Pfam" id="PF01037">
    <property type="entry name" value="AsnC_trans_reg"/>
    <property type="match status" value="1"/>
</dbReference>
<reference evidence="5 6" key="1">
    <citation type="journal article" date="2019" name="Nat. Microbiol.">
        <title>Expanding anaerobic alkane metabolism in the domain of Archaea.</title>
        <authorList>
            <person name="Wang Y."/>
            <person name="Wegener G."/>
            <person name="Hou J."/>
            <person name="Wang F."/>
            <person name="Xiao X."/>
        </authorList>
    </citation>
    <scope>NUCLEOTIDE SEQUENCE [LARGE SCALE GENOMIC DNA]</scope>
    <source>
        <strain evidence="5">WYZ-LMO10</strain>
    </source>
</reference>
<evidence type="ECO:0000256" key="2">
    <source>
        <dbReference type="ARBA" id="ARBA00023125"/>
    </source>
</evidence>
<dbReference type="SMART" id="SM00344">
    <property type="entry name" value="HTH_ASNC"/>
    <property type="match status" value="1"/>
</dbReference>
<evidence type="ECO:0000256" key="1">
    <source>
        <dbReference type="ARBA" id="ARBA00023015"/>
    </source>
</evidence>
<dbReference type="InterPro" id="IPR036390">
    <property type="entry name" value="WH_DNA-bd_sf"/>
</dbReference>
<dbReference type="Gene3D" id="1.10.10.10">
    <property type="entry name" value="Winged helix-like DNA-binding domain superfamily/Winged helix DNA-binding domain"/>
    <property type="match status" value="1"/>
</dbReference>
<dbReference type="PANTHER" id="PTHR43413:SF4">
    <property type="entry name" value="HTH-TYPE TRANSCRIPTIONAL REGULATOR LYSM"/>
    <property type="match status" value="1"/>
</dbReference>
<name>A0A523BAS4_9CREN</name>
<protein>
    <submittedName>
        <fullName evidence="5">AsnC family transcriptional regulator</fullName>
    </submittedName>
</protein>
<dbReference type="InterPro" id="IPR000485">
    <property type="entry name" value="AsnC-type_HTH_dom"/>
</dbReference>
<accession>A0A523BAS4</accession>
<dbReference type="PROSITE" id="PS50956">
    <property type="entry name" value="HTH_ASNC_2"/>
    <property type="match status" value="1"/>
</dbReference>
<dbReference type="SUPFAM" id="SSF54909">
    <property type="entry name" value="Dimeric alpha+beta barrel"/>
    <property type="match status" value="1"/>
</dbReference>
<sequence length="140" mass="15661">MRDVDGIDMKILSFLKEDARVPYTKIAKEIGLSEAAVRKRVERMRDEGIIKKFTVEIETGERVQALILISVQPSYPNPQVAQAVKKIEGVDQVFEVAGDVDVIAVASGKSIQEINRHIDDIRRIEGVAKTSSMIVLRSWV</sequence>
<organism evidence="5 6">
    <name type="scientific">Thermoproteota archaeon</name>
    <dbReference type="NCBI Taxonomy" id="2056631"/>
    <lineage>
        <taxon>Archaea</taxon>
        <taxon>Thermoproteota</taxon>
    </lineage>
</organism>
<dbReference type="GO" id="GO:0043565">
    <property type="term" value="F:sequence-specific DNA binding"/>
    <property type="evidence" value="ECO:0007669"/>
    <property type="project" value="InterPro"/>
</dbReference>
<dbReference type="InterPro" id="IPR019888">
    <property type="entry name" value="Tscrpt_reg_AsnC-like"/>
</dbReference>
<comment type="caution">
    <text evidence="5">The sequence shown here is derived from an EMBL/GenBank/DDBJ whole genome shotgun (WGS) entry which is preliminary data.</text>
</comment>
<evidence type="ECO:0000259" key="4">
    <source>
        <dbReference type="PROSITE" id="PS50956"/>
    </source>
</evidence>
<gene>
    <name evidence="5" type="ORF">DSO08_05395</name>
</gene>
<proteinExistence type="predicted"/>
<dbReference type="Proteomes" id="UP000315399">
    <property type="component" value="Unassembled WGS sequence"/>
</dbReference>